<keyword evidence="4" id="KW-1185">Reference proteome</keyword>
<organism evidence="3 4">
    <name type="scientific">Amycolatopsis carbonis</name>
    <dbReference type="NCBI Taxonomy" id="715471"/>
    <lineage>
        <taxon>Bacteria</taxon>
        <taxon>Bacillati</taxon>
        <taxon>Actinomycetota</taxon>
        <taxon>Actinomycetes</taxon>
        <taxon>Pseudonocardiales</taxon>
        <taxon>Pseudonocardiaceae</taxon>
        <taxon>Amycolatopsis</taxon>
    </lineage>
</organism>
<gene>
    <name evidence="3" type="ORF">QRX50_20510</name>
</gene>
<evidence type="ECO:0000313" key="4">
    <source>
        <dbReference type="Proteomes" id="UP001236014"/>
    </source>
</evidence>
<dbReference type="EMBL" id="CP127294">
    <property type="protein sequence ID" value="WIX83980.1"/>
    <property type="molecule type" value="Genomic_DNA"/>
</dbReference>
<dbReference type="InterPro" id="IPR028908">
    <property type="entry name" value="Tox-PL_dom"/>
</dbReference>
<proteinExistence type="predicted"/>
<reference evidence="3 4" key="1">
    <citation type="submission" date="2023-06" db="EMBL/GenBank/DDBJ databases">
        <authorList>
            <person name="Oyuntsetseg B."/>
            <person name="Kim S.B."/>
        </authorList>
    </citation>
    <scope>NUCLEOTIDE SEQUENCE [LARGE SCALE GENOMIC DNA]</scope>
    <source>
        <strain evidence="3 4">2-15</strain>
    </source>
</reference>
<sequence>MLGGKVKPAPKLPPDDQIGTAVGANHPLRQKNPNADPPANLDNWDQVIDKASAPGSKGYVIVIRDDRSSHVMNVVNTDKGVVFLDGQSGKLGQADTDPRNLQYFRYDPPEHAAKGPPPGWTPPSAAPPVPAPAPNPAAGTGIDDVYQDWLRADQHFNG</sequence>
<feature type="region of interest" description="Disordered" evidence="1">
    <location>
        <begin position="1"/>
        <end position="43"/>
    </location>
</feature>
<feature type="region of interest" description="Disordered" evidence="1">
    <location>
        <begin position="107"/>
        <end position="142"/>
    </location>
</feature>
<evidence type="ECO:0000256" key="1">
    <source>
        <dbReference type="SAM" id="MobiDB-lite"/>
    </source>
</evidence>
<dbReference type="Pfam" id="PF15644">
    <property type="entry name" value="Gln_amidase"/>
    <property type="match status" value="1"/>
</dbReference>
<accession>A0A9Y2MWI7</accession>
<name>A0A9Y2MWI7_9PSEU</name>
<evidence type="ECO:0000259" key="2">
    <source>
        <dbReference type="Pfam" id="PF15644"/>
    </source>
</evidence>
<feature type="domain" description="Tox-PL" evidence="2">
    <location>
        <begin position="35"/>
        <end position="90"/>
    </location>
</feature>
<feature type="compositionally biased region" description="Low complexity" evidence="1">
    <location>
        <begin position="32"/>
        <end position="43"/>
    </location>
</feature>
<evidence type="ECO:0000313" key="3">
    <source>
        <dbReference type="EMBL" id="WIX83980.1"/>
    </source>
</evidence>
<protein>
    <submittedName>
        <fullName evidence="3">Toxin glutamine deamidase domain-containing protein</fullName>
    </submittedName>
</protein>
<dbReference type="KEGG" id="acab:QRX50_20510"/>
<dbReference type="Proteomes" id="UP001236014">
    <property type="component" value="Chromosome"/>
</dbReference>
<dbReference type="AlphaFoldDB" id="A0A9Y2MWI7"/>
<feature type="compositionally biased region" description="Pro residues" evidence="1">
    <location>
        <begin position="115"/>
        <end position="135"/>
    </location>
</feature>